<dbReference type="Proteomes" id="UP000245444">
    <property type="component" value="Chromosome"/>
</dbReference>
<proteinExistence type="predicted"/>
<feature type="domain" description="Hedgehog/Intein (Hint)" evidence="1">
    <location>
        <begin position="138"/>
        <end position="278"/>
    </location>
</feature>
<keyword evidence="3" id="KW-1185">Reference proteome</keyword>
<dbReference type="InterPro" id="IPR036844">
    <property type="entry name" value="Hint_dom_sf"/>
</dbReference>
<dbReference type="EMBL" id="CP029553">
    <property type="protein sequence ID" value="AWN47111.1"/>
    <property type="molecule type" value="Genomic_DNA"/>
</dbReference>
<dbReference type="SUPFAM" id="SSF51294">
    <property type="entry name" value="Hedgehog/intein (Hint) domain"/>
    <property type="match status" value="1"/>
</dbReference>
<name>A0A2U8WNK4_9HYPH</name>
<reference evidence="2 3" key="1">
    <citation type="submission" date="2018-05" db="EMBL/GenBank/DDBJ databases">
        <title>Complete Genome Sequence of Methylobacterium sp. 17Sr1-28.</title>
        <authorList>
            <person name="Srinivasan S."/>
        </authorList>
    </citation>
    <scope>NUCLEOTIDE SEQUENCE [LARGE SCALE GENOMIC DNA]</scope>
    <source>
        <strain evidence="2 3">17Sr1-28</strain>
    </source>
</reference>
<sequence>MAAGIGSNPFFQYQYFNAANVASVQALAYSNSGSGSATFSALNSKYGTYKQYALNNQGEDTRYLYGVNADGTNTYIGLLSTPSTVIGVQRIGITQLDTRDLFLLQSTSGDTVAFSNNPITPGSSVTFTPQQGDYIAPVCFTTGTLIRTARGEVAVEDLRVGDRAVTASGALRPIVWIGHRAIAAAGPLLPHDQQPVRIRAGAFGAGLPARDLRLSPGHPVLVGAEAGNEGGHLVPVMCLINGTTIAREPVAAVTYWHVELDSHDILLAEGLPAESYLDWGDRPFFTEGSDHALHNPDFVVPGLAARCRPVAVDGPVVEAERARLSGVFAAALGADCAWDEAERFTWVAA</sequence>
<dbReference type="Pfam" id="PF13403">
    <property type="entry name" value="Hint_2"/>
    <property type="match status" value="1"/>
</dbReference>
<dbReference type="OrthoDB" id="7314239at2"/>
<dbReference type="KEGG" id="mtea:DK419_12970"/>
<evidence type="ECO:0000259" key="1">
    <source>
        <dbReference type="Pfam" id="PF13403"/>
    </source>
</evidence>
<accession>A0A2U8WNK4</accession>
<gene>
    <name evidence="2" type="ORF">DK419_12970</name>
</gene>
<organism evidence="2 3">
    <name type="scientific">Methylobacterium terrae</name>
    <dbReference type="NCBI Taxonomy" id="2202827"/>
    <lineage>
        <taxon>Bacteria</taxon>
        <taxon>Pseudomonadati</taxon>
        <taxon>Pseudomonadota</taxon>
        <taxon>Alphaproteobacteria</taxon>
        <taxon>Hyphomicrobiales</taxon>
        <taxon>Methylobacteriaceae</taxon>
        <taxon>Methylobacterium</taxon>
    </lineage>
</organism>
<dbReference type="Gene3D" id="2.170.16.10">
    <property type="entry name" value="Hedgehog/Intein (Hint) domain"/>
    <property type="match status" value="1"/>
</dbReference>
<dbReference type="InterPro" id="IPR028992">
    <property type="entry name" value="Hedgehog/Intein_dom"/>
</dbReference>
<protein>
    <recommendedName>
        <fullName evidence="1">Hedgehog/Intein (Hint) domain-containing protein</fullName>
    </recommendedName>
</protein>
<dbReference type="AlphaFoldDB" id="A0A2U8WNK4"/>
<evidence type="ECO:0000313" key="2">
    <source>
        <dbReference type="EMBL" id="AWN47111.1"/>
    </source>
</evidence>
<evidence type="ECO:0000313" key="3">
    <source>
        <dbReference type="Proteomes" id="UP000245444"/>
    </source>
</evidence>